<dbReference type="InterPro" id="IPR009056">
    <property type="entry name" value="Cyt_c-like_dom"/>
</dbReference>
<keyword evidence="3 4" id="KW-0408">Iron</keyword>
<dbReference type="EMBL" id="CP053069">
    <property type="protein sequence ID" value="QJR12290.1"/>
    <property type="molecule type" value="Genomic_DNA"/>
</dbReference>
<accession>A0A6M4GYD3</accession>
<proteinExistence type="predicted"/>
<evidence type="ECO:0000313" key="8">
    <source>
        <dbReference type="Proteomes" id="UP000501534"/>
    </source>
</evidence>
<dbReference type="PROSITE" id="PS51007">
    <property type="entry name" value="CYTC"/>
    <property type="match status" value="1"/>
</dbReference>
<evidence type="ECO:0000256" key="4">
    <source>
        <dbReference type="PROSITE-ProRule" id="PRU00433"/>
    </source>
</evidence>
<evidence type="ECO:0000256" key="2">
    <source>
        <dbReference type="ARBA" id="ARBA00022723"/>
    </source>
</evidence>
<dbReference type="Gene3D" id="1.10.760.10">
    <property type="entry name" value="Cytochrome c-like domain"/>
    <property type="match status" value="1"/>
</dbReference>
<protein>
    <recommendedName>
        <fullName evidence="6">Cytochrome c domain-containing protein</fullName>
    </recommendedName>
</protein>
<sequence>MSHTSAVAIAALALLTAGAAFARGPVCPETRTTKKAPDEFYNRANPVAPAALDKKAAEVAFFGDGQGIACASCHGVRGDGQGDMASMFDPPPRNFRCKATLANVSDGQLFWVIRYGSPTTSMPPHPHLSDARIWQLVLYIRALGN</sequence>
<feature type="domain" description="Cytochrome c" evidence="6">
    <location>
        <begin position="52"/>
        <end position="144"/>
    </location>
</feature>
<evidence type="ECO:0000256" key="3">
    <source>
        <dbReference type="ARBA" id="ARBA00023004"/>
    </source>
</evidence>
<dbReference type="SUPFAM" id="SSF46626">
    <property type="entry name" value="Cytochrome c"/>
    <property type="match status" value="1"/>
</dbReference>
<evidence type="ECO:0000313" key="7">
    <source>
        <dbReference type="EMBL" id="QJR12290.1"/>
    </source>
</evidence>
<evidence type="ECO:0000256" key="1">
    <source>
        <dbReference type="ARBA" id="ARBA00022617"/>
    </source>
</evidence>
<dbReference type="GO" id="GO:0046872">
    <property type="term" value="F:metal ion binding"/>
    <property type="evidence" value="ECO:0007669"/>
    <property type="project" value="UniProtKB-KW"/>
</dbReference>
<dbReference type="Pfam" id="PF13442">
    <property type="entry name" value="Cytochrome_CBB3"/>
    <property type="match status" value="1"/>
</dbReference>
<name>A0A6M4GYD3_9PROT</name>
<feature type="signal peptide" evidence="5">
    <location>
        <begin position="1"/>
        <end position="22"/>
    </location>
</feature>
<keyword evidence="5" id="KW-0732">Signal</keyword>
<dbReference type="GO" id="GO:0020037">
    <property type="term" value="F:heme binding"/>
    <property type="evidence" value="ECO:0007669"/>
    <property type="project" value="InterPro"/>
</dbReference>
<keyword evidence="1 4" id="KW-0349">Heme</keyword>
<feature type="chain" id="PRO_5026791983" description="Cytochrome c domain-containing protein" evidence="5">
    <location>
        <begin position="23"/>
        <end position="145"/>
    </location>
</feature>
<dbReference type="KEGG" id="uru:DSM104443_03375"/>
<keyword evidence="8" id="KW-1185">Reference proteome</keyword>
<dbReference type="Proteomes" id="UP000501534">
    <property type="component" value="Chromosome"/>
</dbReference>
<evidence type="ECO:0000259" key="6">
    <source>
        <dbReference type="PROSITE" id="PS51007"/>
    </source>
</evidence>
<dbReference type="InterPro" id="IPR036909">
    <property type="entry name" value="Cyt_c-like_dom_sf"/>
</dbReference>
<dbReference type="AlphaFoldDB" id="A0A6M4GYD3"/>
<reference evidence="7 8" key="1">
    <citation type="submission" date="2020-04" db="EMBL/GenBank/DDBJ databases">
        <title>Usitatibacter rugosus gen. nov., sp. nov. and Usitatibacter palustris sp. nov., novel members of Usitatibacteraceae fam. nov. within the order Nitrosomonadales isolated from soil.</title>
        <authorList>
            <person name="Huber K.J."/>
            <person name="Neumann-Schaal M."/>
            <person name="Geppert A."/>
            <person name="Luckner M."/>
            <person name="Wanner G."/>
            <person name="Overmann J."/>
        </authorList>
    </citation>
    <scope>NUCLEOTIDE SEQUENCE [LARGE SCALE GENOMIC DNA]</scope>
    <source>
        <strain evidence="7 8">0125_3</strain>
    </source>
</reference>
<organism evidence="7 8">
    <name type="scientific">Usitatibacter rugosus</name>
    <dbReference type="NCBI Taxonomy" id="2732067"/>
    <lineage>
        <taxon>Bacteria</taxon>
        <taxon>Pseudomonadati</taxon>
        <taxon>Pseudomonadota</taxon>
        <taxon>Betaproteobacteria</taxon>
        <taxon>Nitrosomonadales</taxon>
        <taxon>Usitatibacteraceae</taxon>
        <taxon>Usitatibacter</taxon>
    </lineage>
</organism>
<evidence type="ECO:0000256" key="5">
    <source>
        <dbReference type="SAM" id="SignalP"/>
    </source>
</evidence>
<gene>
    <name evidence="7" type="ORF">DSM104443_03375</name>
</gene>
<dbReference type="GO" id="GO:0009055">
    <property type="term" value="F:electron transfer activity"/>
    <property type="evidence" value="ECO:0007669"/>
    <property type="project" value="InterPro"/>
</dbReference>
<keyword evidence="2 4" id="KW-0479">Metal-binding</keyword>